<dbReference type="Pfam" id="PF00856">
    <property type="entry name" value="SET"/>
    <property type="match status" value="1"/>
</dbReference>
<evidence type="ECO:0000259" key="2">
    <source>
        <dbReference type="PROSITE" id="PS50280"/>
    </source>
</evidence>
<accession>B8C2H1</accession>
<gene>
    <name evidence="3" type="ORF">THAPSDRAFT_22672</name>
</gene>
<evidence type="ECO:0000313" key="4">
    <source>
        <dbReference type="Proteomes" id="UP000001449"/>
    </source>
</evidence>
<reference evidence="3 4" key="1">
    <citation type="journal article" date="2004" name="Science">
        <title>The genome of the diatom Thalassiosira pseudonana: ecology, evolution, and metabolism.</title>
        <authorList>
            <person name="Armbrust E.V."/>
            <person name="Berges J.A."/>
            <person name="Bowler C."/>
            <person name="Green B.R."/>
            <person name="Martinez D."/>
            <person name="Putnam N.H."/>
            <person name="Zhou S."/>
            <person name="Allen A.E."/>
            <person name="Apt K.E."/>
            <person name="Bechner M."/>
            <person name="Brzezinski M.A."/>
            <person name="Chaal B.K."/>
            <person name="Chiovitti A."/>
            <person name="Davis A.K."/>
            <person name="Demarest M.S."/>
            <person name="Detter J.C."/>
            <person name="Glavina T."/>
            <person name="Goodstein D."/>
            <person name="Hadi M.Z."/>
            <person name="Hellsten U."/>
            <person name="Hildebrand M."/>
            <person name="Jenkins B.D."/>
            <person name="Jurka J."/>
            <person name="Kapitonov V.V."/>
            <person name="Kroger N."/>
            <person name="Lau W.W."/>
            <person name="Lane T.W."/>
            <person name="Larimer F.W."/>
            <person name="Lippmeier J.C."/>
            <person name="Lucas S."/>
            <person name="Medina M."/>
            <person name="Montsant A."/>
            <person name="Obornik M."/>
            <person name="Parker M.S."/>
            <person name="Palenik B."/>
            <person name="Pazour G.J."/>
            <person name="Richardson P.M."/>
            <person name="Rynearson T.A."/>
            <person name="Saito M.A."/>
            <person name="Schwartz D.C."/>
            <person name="Thamatrakoln K."/>
            <person name="Valentin K."/>
            <person name="Vardi A."/>
            <person name="Wilkerson F.P."/>
            <person name="Rokhsar D.S."/>
        </authorList>
    </citation>
    <scope>NUCLEOTIDE SEQUENCE [LARGE SCALE GENOMIC DNA]</scope>
    <source>
        <strain evidence="3 4">CCMP1335</strain>
    </source>
</reference>
<proteinExistence type="predicted"/>
<dbReference type="GO" id="GO:0005634">
    <property type="term" value="C:nucleus"/>
    <property type="evidence" value="ECO:0000318"/>
    <property type="project" value="GO_Central"/>
</dbReference>
<dbReference type="Proteomes" id="UP000001449">
    <property type="component" value="Chromosome 5"/>
</dbReference>
<dbReference type="STRING" id="35128.B8C2H1"/>
<dbReference type="PANTHER" id="PTHR12197:SF251">
    <property type="entry name" value="EG:BACR7C10.4 PROTEIN"/>
    <property type="match status" value="1"/>
</dbReference>
<feature type="domain" description="SET" evidence="2">
    <location>
        <begin position="1"/>
        <end position="288"/>
    </location>
</feature>
<dbReference type="PANTHER" id="PTHR12197">
    <property type="entry name" value="HISTONE-LYSINE N-METHYLTRANSFERASE SMYD"/>
    <property type="match status" value="1"/>
</dbReference>
<reference evidence="3 4" key="2">
    <citation type="journal article" date="2008" name="Nature">
        <title>The Phaeodactylum genome reveals the evolutionary history of diatom genomes.</title>
        <authorList>
            <person name="Bowler C."/>
            <person name="Allen A.E."/>
            <person name="Badger J.H."/>
            <person name="Grimwood J."/>
            <person name="Jabbari K."/>
            <person name="Kuo A."/>
            <person name="Maheswari U."/>
            <person name="Martens C."/>
            <person name="Maumus F."/>
            <person name="Otillar R.P."/>
            <person name="Rayko E."/>
            <person name="Salamov A."/>
            <person name="Vandepoele K."/>
            <person name="Beszteri B."/>
            <person name="Gruber A."/>
            <person name="Heijde M."/>
            <person name="Katinka M."/>
            <person name="Mock T."/>
            <person name="Valentin K."/>
            <person name="Verret F."/>
            <person name="Berges J.A."/>
            <person name="Brownlee C."/>
            <person name="Cadoret J.P."/>
            <person name="Chiovitti A."/>
            <person name="Choi C.J."/>
            <person name="Coesel S."/>
            <person name="De Martino A."/>
            <person name="Detter J.C."/>
            <person name="Durkin C."/>
            <person name="Falciatore A."/>
            <person name="Fournet J."/>
            <person name="Haruta M."/>
            <person name="Huysman M.J."/>
            <person name="Jenkins B.D."/>
            <person name="Jiroutova K."/>
            <person name="Jorgensen R.E."/>
            <person name="Joubert Y."/>
            <person name="Kaplan A."/>
            <person name="Kroger N."/>
            <person name="Kroth P.G."/>
            <person name="La Roche J."/>
            <person name="Lindquist E."/>
            <person name="Lommer M."/>
            <person name="Martin-Jezequel V."/>
            <person name="Lopez P.J."/>
            <person name="Lucas S."/>
            <person name="Mangogna M."/>
            <person name="McGinnis K."/>
            <person name="Medlin L.K."/>
            <person name="Montsant A."/>
            <person name="Oudot-Le Secq M.P."/>
            <person name="Napoli C."/>
            <person name="Obornik M."/>
            <person name="Parker M.S."/>
            <person name="Petit J.L."/>
            <person name="Porcel B.M."/>
            <person name="Poulsen N."/>
            <person name="Robison M."/>
            <person name="Rychlewski L."/>
            <person name="Rynearson T.A."/>
            <person name="Schmutz J."/>
            <person name="Shapiro H."/>
            <person name="Siaut M."/>
            <person name="Stanley M."/>
            <person name="Sussman M.R."/>
            <person name="Taylor A.R."/>
            <person name="Vardi A."/>
            <person name="von Dassow P."/>
            <person name="Vyverman W."/>
            <person name="Willis A."/>
            <person name="Wyrwicz L.S."/>
            <person name="Rokhsar D.S."/>
            <person name="Weissenbach J."/>
            <person name="Armbrust E.V."/>
            <person name="Green B.R."/>
            <person name="Van de Peer Y."/>
            <person name="Grigoriev I.V."/>
        </authorList>
    </citation>
    <scope>NUCLEOTIDE SEQUENCE [LARGE SCALE GENOMIC DNA]</scope>
    <source>
        <strain evidence="3 4">CCMP1335</strain>
    </source>
</reference>
<protein>
    <recommendedName>
        <fullName evidence="2">SET domain-containing protein</fullName>
    </recommendedName>
</protein>
<organism evidence="3 4">
    <name type="scientific">Thalassiosira pseudonana</name>
    <name type="common">Marine diatom</name>
    <name type="synonym">Cyclotella nana</name>
    <dbReference type="NCBI Taxonomy" id="35128"/>
    <lineage>
        <taxon>Eukaryota</taxon>
        <taxon>Sar</taxon>
        <taxon>Stramenopiles</taxon>
        <taxon>Ochrophyta</taxon>
        <taxon>Bacillariophyta</taxon>
        <taxon>Coscinodiscophyceae</taxon>
        <taxon>Thalassiosirophycidae</taxon>
        <taxon>Thalassiosirales</taxon>
        <taxon>Thalassiosiraceae</taxon>
        <taxon>Thalassiosira</taxon>
    </lineage>
</organism>
<dbReference type="InterPro" id="IPR001214">
    <property type="entry name" value="SET_dom"/>
</dbReference>
<dbReference type="InParanoid" id="B8C2H1"/>
<evidence type="ECO:0000256" key="1">
    <source>
        <dbReference type="SAM" id="MobiDB-lite"/>
    </source>
</evidence>
<keyword evidence="4" id="KW-1185">Reference proteome</keyword>
<name>B8C2H1_THAPS</name>
<dbReference type="CDD" id="cd20071">
    <property type="entry name" value="SET_SMYD"/>
    <property type="match status" value="1"/>
</dbReference>
<dbReference type="KEGG" id="tps:THAPSDRAFT_22672"/>
<dbReference type="PROSITE" id="PS50280">
    <property type="entry name" value="SET"/>
    <property type="match status" value="1"/>
</dbReference>
<dbReference type="InterPro" id="IPR050869">
    <property type="entry name" value="H3K4_H4K5_MeTrfase"/>
</dbReference>
<dbReference type="EMBL" id="CM000642">
    <property type="protein sequence ID" value="EED91950.1"/>
    <property type="molecule type" value="Genomic_DNA"/>
</dbReference>
<feature type="region of interest" description="Disordered" evidence="1">
    <location>
        <begin position="581"/>
        <end position="601"/>
    </location>
</feature>
<dbReference type="PaxDb" id="35128-Thaps22672"/>
<dbReference type="InterPro" id="IPR046341">
    <property type="entry name" value="SET_dom_sf"/>
</dbReference>
<dbReference type="RefSeq" id="XP_002290198.1">
    <property type="nucleotide sequence ID" value="XM_002290162.1"/>
</dbReference>
<evidence type="ECO:0000313" key="3">
    <source>
        <dbReference type="EMBL" id="EED91950.1"/>
    </source>
</evidence>
<dbReference type="eggNOG" id="ENOG502RRCE">
    <property type="taxonomic scope" value="Eukaryota"/>
</dbReference>
<dbReference type="AlphaFoldDB" id="B8C2H1"/>
<dbReference type="Gene3D" id="2.170.270.10">
    <property type="entry name" value="SET domain"/>
    <property type="match status" value="1"/>
</dbReference>
<dbReference type="HOGENOM" id="CLU_516292_0_0_1"/>
<dbReference type="SUPFAM" id="SSF82199">
    <property type="entry name" value="SET domain"/>
    <property type="match status" value="1"/>
</dbReference>
<dbReference type="OMA" id="YLDEDIM"/>
<sequence>MTEVRRLQSSGDATSSNDNFGLFATTAYDEGDVILTESPLVVLSPLVASSSTHQTSSSASAASSADENVRSQFDDSAFAATDSGCKSKKSNAVSVKDDSSPASILGDLVLSPNVLEKLISSSSPHSLEARTKKLRGMILAVATYAAYPPNNDVSAKSEGGDAGTTKEKLFELYHPSLHAENKQDEEVNALELAKLAVLSCKELSASGSALRNLLINKGDESGEDELTKLALIYSCNAFEGGRIYHRLSRANHSCNPNAVVVEGDTADVSVVKAACSIKEGDEITISYLGKFLFGGYAVRQRKLRVEKHFVCRCERCSSSGDLASRIPCPLCHPRTGRYLDEDIMFDEGDDDNDGTTLKIAYAIPENGMTAEERNLHCPTCKGIATASTDASIKKKKEGMSIRYMVAAEDKTYDRFESNHFGAKDGVELTDQDIDMPLLQMAMSTCGSKHWITHFLTLSLMEESLASFQSTLMSLGQTSEEEVDAETMEDLLVDIAECADGLEKAYEYAQSLKLNLDPAHWLFDYTVGLARTCVALGDAKSMKYGSDWVTRVESYATKFEGDNIQKVVKAVRDAWKRGNNKDALSVEEKEDDSENIKRRKVG</sequence>
<dbReference type="GeneID" id="7449588"/>